<sequence length="184" mass="20097">MAKIAIYGGTFDPIHLGHLHVITELLTREIADRILLVPAGQPRLRDQEPVAAGSDRRAMCQAALKDLAPEIASRVEVNPIEILRSGPSYSIDTVFAVAQTYPGDQILLILGTDAFSKIADWHRSKELQDMVDFIVIDRPDFPGSPNLDINALNVSATAVRAGEIESVSPQVAAYIKEHNLYASK</sequence>
<dbReference type="NCBIfam" id="TIGR00125">
    <property type="entry name" value="cyt_tran_rel"/>
    <property type="match status" value="1"/>
</dbReference>
<evidence type="ECO:0000256" key="4">
    <source>
        <dbReference type="ARBA" id="ARBA00022679"/>
    </source>
</evidence>
<evidence type="ECO:0000256" key="8">
    <source>
        <dbReference type="ARBA" id="ARBA00023027"/>
    </source>
</evidence>
<organism evidence="12 13">
    <name type="scientific">Candidatus Planktophila lacus</name>
    <dbReference type="NCBI Taxonomy" id="1884913"/>
    <lineage>
        <taxon>Bacteria</taxon>
        <taxon>Bacillati</taxon>
        <taxon>Actinomycetota</taxon>
        <taxon>Actinomycetes</taxon>
        <taxon>Candidatus Nanopelagicales</taxon>
        <taxon>Candidatus Nanopelagicaceae</taxon>
        <taxon>Candidatus Planktophila</taxon>
    </lineage>
</organism>
<evidence type="ECO:0000313" key="13">
    <source>
        <dbReference type="Proteomes" id="UP000217144"/>
    </source>
</evidence>
<evidence type="ECO:0000259" key="11">
    <source>
        <dbReference type="Pfam" id="PF01467"/>
    </source>
</evidence>
<dbReference type="AlphaFoldDB" id="A0AAC9YQ77"/>
<evidence type="ECO:0000256" key="5">
    <source>
        <dbReference type="ARBA" id="ARBA00022695"/>
    </source>
</evidence>
<evidence type="ECO:0000256" key="3">
    <source>
        <dbReference type="ARBA" id="ARBA00022642"/>
    </source>
</evidence>
<evidence type="ECO:0000256" key="10">
    <source>
        <dbReference type="HAMAP-Rule" id="MF_00244"/>
    </source>
</evidence>
<dbReference type="CDD" id="cd02165">
    <property type="entry name" value="NMNAT"/>
    <property type="match status" value="1"/>
</dbReference>
<evidence type="ECO:0000256" key="6">
    <source>
        <dbReference type="ARBA" id="ARBA00022741"/>
    </source>
</evidence>
<keyword evidence="7 10" id="KW-0067">ATP-binding</keyword>
<keyword evidence="13" id="KW-1185">Reference proteome</keyword>
<evidence type="ECO:0000256" key="2">
    <source>
        <dbReference type="ARBA" id="ARBA00005019"/>
    </source>
</evidence>
<name>A0AAC9YQ77_9ACTN</name>
<dbReference type="InterPro" id="IPR005248">
    <property type="entry name" value="NadD/NMNAT"/>
</dbReference>
<keyword evidence="4 10" id="KW-0808">Transferase</keyword>
<dbReference type="Gene3D" id="3.40.50.620">
    <property type="entry name" value="HUPs"/>
    <property type="match status" value="1"/>
</dbReference>
<keyword evidence="3 10" id="KW-0662">Pyridine nucleotide biosynthesis</keyword>
<dbReference type="GO" id="GO:0009435">
    <property type="term" value="P:NAD+ biosynthetic process"/>
    <property type="evidence" value="ECO:0007669"/>
    <property type="project" value="UniProtKB-UniRule"/>
</dbReference>
<dbReference type="HAMAP" id="MF_00244">
    <property type="entry name" value="NaMN_adenylyltr"/>
    <property type="match status" value="1"/>
</dbReference>
<comment type="function">
    <text evidence="1 10">Catalyzes the reversible adenylation of nicotinate mononucleotide (NaMN) to nicotinic acid adenine dinucleotide (NaAD).</text>
</comment>
<dbReference type="EMBL" id="CP016769">
    <property type="protein sequence ID" value="ASY10360.1"/>
    <property type="molecule type" value="Genomic_DNA"/>
</dbReference>
<comment type="pathway">
    <text evidence="2 10">Cofactor biosynthesis; NAD(+) biosynthesis; deamido-NAD(+) from nicotinate D-ribonucleotide: step 1/1.</text>
</comment>
<accession>A0AAC9YQ77</accession>
<dbReference type="GO" id="GO:0005524">
    <property type="term" value="F:ATP binding"/>
    <property type="evidence" value="ECO:0007669"/>
    <property type="project" value="UniProtKB-KW"/>
</dbReference>
<dbReference type="SUPFAM" id="SSF52374">
    <property type="entry name" value="Nucleotidylyl transferase"/>
    <property type="match status" value="1"/>
</dbReference>
<protein>
    <recommendedName>
        <fullName evidence="10">Probable nicotinate-nucleotide adenylyltransferase</fullName>
        <ecNumber evidence="10">2.7.7.18</ecNumber>
    </recommendedName>
    <alternativeName>
        <fullName evidence="10">Deamido-NAD(+) diphosphorylase</fullName>
    </alternativeName>
    <alternativeName>
        <fullName evidence="10">Deamido-NAD(+) pyrophosphorylase</fullName>
    </alternativeName>
    <alternativeName>
        <fullName evidence="10">Nicotinate mononucleotide adenylyltransferase</fullName>
        <shortName evidence="10">NaMN adenylyltransferase</shortName>
    </alternativeName>
</protein>
<gene>
    <name evidence="10" type="primary">nadD</name>
    <name evidence="12" type="ORF">A1s21148_02185</name>
</gene>
<dbReference type="RefSeq" id="WP_095670848.1">
    <property type="nucleotide sequence ID" value="NZ_CP016769.1"/>
</dbReference>
<keyword evidence="5 10" id="KW-0548">Nucleotidyltransferase</keyword>
<dbReference type="KEGG" id="plan:A1s21148_02185"/>
<dbReference type="PANTHER" id="PTHR39321:SF3">
    <property type="entry name" value="PHOSPHOPANTETHEINE ADENYLYLTRANSFERASE"/>
    <property type="match status" value="1"/>
</dbReference>
<dbReference type="EC" id="2.7.7.18" evidence="10"/>
<feature type="domain" description="Cytidyltransferase-like" evidence="11">
    <location>
        <begin position="6"/>
        <end position="161"/>
    </location>
</feature>
<keyword evidence="8 10" id="KW-0520">NAD</keyword>
<evidence type="ECO:0000313" key="12">
    <source>
        <dbReference type="EMBL" id="ASY10360.1"/>
    </source>
</evidence>
<reference evidence="12 13" key="1">
    <citation type="submission" date="2016-07" db="EMBL/GenBank/DDBJ databases">
        <title>High microdiversification within the ubiquitous acI lineage of Actinobacteria.</title>
        <authorList>
            <person name="Neuenschwander S.M."/>
            <person name="Salcher M."/>
            <person name="Ghai R."/>
            <person name="Pernthaler J."/>
        </authorList>
    </citation>
    <scope>NUCLEOTIDE SEQUENCE [LARGE SCALE GENOMIC DNA]</scope>
    <source>
        <strain evidence="12">MMS-21-148</strain>
    </source>
</reference>
<keyword evidence="6 10" id="KW-0547">Nucleotide-binding</keyword>
<dbReference type="InterPro" id="IPR014729">
    <property type="entry name" value="Rossmann-like_a/b/a_fold"/>
</dbReference>
<evidence type="ECO:0000256" key="9">
    <source>
        <dbReference type="ARBA" id="ARBA00048721"/>
    </source>
</evidence>
<dbReference type="PANTHER" id="PTHR39321">
    <property type="entry name" value="NICOTINATE-NUCLEOTIDE ADENYLYLTRANSFERASE-RELATED"/>
    <property type="match status" value="1"/>
</dbReference>
<dbReference type="GO" id="GO:0004515">
    <property type="term" value="F:nicotinate-nucleotide adenylyltransferase activity"/>
    <property type="evidence" value="ECO:0007669"/>
    <property type="project" value="UniProtKB-UniRule"/>
</dbReference>
<evidence type="ECO:0000256" key="7">
    <source>
        <dbReference type="ARBA" id="ARBA00022840"/>
    </source>
</evidence>
<dbReference type="NCBIfam" id="TIGR00482">
    <property type="entry name" value="nicotinate (nicotinamide) nucleotide adenylyltransferase"/>
    <property type="match status" value="1"/>
</dbReference>
<dbReference type="InterPro" id="IPR004821">
    <property type="entry name" value="Cyt_trans-like"/>
</dbReference>
<comment type="catalytic activity">
    <reaction evidence="9 10">
        <text>nicotinate beta-D-ribonucleotide + ATP + H(+) = deamido-NAD(+) + diphosphate</text>
        <dbReference type="Rhea" id="RHEA:22860"/>
        <dbReference type="ChEBI" id="CHEBI:15378"/>
        <dbReference type="ChEBI" id="CHEBI:30616"/>
        <dbReference type="ChEBI" id="CHEBI:33019"/>
        <dbReference type="ChEBI" id="CHEBI:57502"/>
        <dbReference type="ChEBI" id="CHEBI:58437"/>
        <dbReference type="EC" id="2.7.7.18"/>
    </reaction>
</comment>
<evidence type="ECO:0000256" key="1">
    <source>
        <dbReference type="ARBA" id="ARBA00002324"/>
    </source>
</evidence>
<dbReference type="Proteomes" id="UP000217144">
    <property type="component" value="Chromosome"/>
</dbReference>
<dbReference type="Pfam" id="PF01467">
    <property type="entry name" value="CTP_transf_like"/>
    <property type="match status" value="1"/>
</dbReference>
<comment type="similarity">
    <text evidence="10">Belongs to the NadD family.</text>
</comment>
<proteinExistence type="inferred from homology"/>